<feature type="region of interest" description="Disordered" evidence="4">
    <location>
        <begin position="647"/>
        <end position="732"/>
    </location>
</feature>
<evidence type="ECO:0000256" key="1">
    <source>
        <dbReference type="ARBA" id="ARBA00010702"/>
    </source>
</evidence>
<dbReference type="PANTHER" id="PTHR16222:SF24">
    <property type="entry name" value="ADP-RIBOSYLHYDROLASE ARH3"/>
    <property type="match status" value="1"/>
</dbReference>
<dbReference type="GO" id="GO:0016787">
    <property type="term" value="F:hydrolase activity"/>
    <property type="evidence" value="ECO:0007669"/>
    <property type="project" value="UniProtKB-KW"/>
</dbReference>
<feature type="binding site" evidence="3">
    <location>
        <position position="783"/>
    </location>
    <ligand>
        <name>Mg(2+)</name>
        <dbReference type="ChEBI" id="CHEBI:18420"/>
        <label>1</label>
    </ligand>
</feature>
<feature type="region of interest" description="Disordered" evidence="4">
    <location>
        <begin position="1"/>
        <end position="32"/>
    </location>
</feature>
<reference evidence="7" key="1">
    <citation type="submission" date="2016-10" db="EMBL/GenBank/DDBJ databases">
        <authorList>
            <person name="Varghese N."/>
            <person name="Submissions S."/>
        </authorList>
    </citation>
    <scope>NUCLEOTIDE SEQUENCE [LARGE SCALE GENOMIC DNA]</scope>
    <source>
        <strain evidence="7">DSM 45501</strain>
    </source>
</reference>
<organism evidence="6 7">
    <name type="scientific">Actinopolyspora righensis</name>
    <dbReference type="NCBI Taxonomy" id="995060"/>
    <lineage>
        <taxon>Bacteria</taxon>
        <taxon>Bacillati</taxon>
        <taxon>Actinomycetota</taxon>
        <taxon>Actinomycetes</taxon>
        <taxon>Actinopolysporales</taxon>
        <taxon>Actinopolysporaceae</taxon>
        <taxon>Actinopolyspora</taxon>
        <taxon>Actinopolyspora alba group</taxon>
    </lineage>
</organism>
<dbReference type="Proteomes" id="UP000199165">
    <property type="component" value="Unassembled WGS sequence"/>
</dbReference>
<dbReference type="Pfam" id="PF07179">
    <property type="entry name" value="SseB"/>
    <property type="match status" value="1"/>
</dbReference>
<dbReference type="InterPro" id="IPR005502">
    <property type="entry name" value="Ribosyl_crysJ1"/>
</dbReference>
<evidence type="ECO:0000313" key="7">
    <source>
        <dbReference type="Proteomes" id="UP000199165"/>
    </source>
</evidence>
<comment type="similarity">
    <text evidence="1">Belongs to the ADP-ribosylglycohydrolase family.</text>
</comment>
<feature type="binding site" evidence="3">
    <location>
        <position position="1025"/>
    </location>
    <ligand>
        <name>Mg(2+)</name>
        <dbReference type="ChEBI" id="CHEBI:18420"/>
        <label>1</label>
    </ligand>
</feature>
<evidence type="ECO:0000313" key="6">
    <source>
        <dbReference type="EMBL" id="SFT52979.1"/>
    </source>
</evidence>
<accession>A0A1I6YR82</accession>
<feature type="compositionally biased region" description="Basic and acidic residues" evidence="4">
    <location>
        <begin position="1159"/>
        <end position="1168"/>
    </location>
</feature>
<feature type="compositionally biased region" description="Low complexity" evidence="4">
    <location>
        <begin position="1313"/>
        <end position="1330"/>
    </location>
</feature>
<dbReference type="InterPro" id="IPR036705">
    <property type="entry name" value="Ribosyl_crysJ1_sf"/>
</dbReference>
<dbReference type="NCBIfam" id="NF033532">
    <property type="entry name" value="lone7para_assoc"/>
    <property type="match status" value="1"/>
</dbReference>
<feature type="domain" description="SseB protein N-terminal" evidence="5">
    <location>
        <begin position="111"/>
        <end position="208"/>
    </location>
</feature>
<feature type="compositionally biased region" description="Low complexity" evidence="4">
    <location>
        <begin position="249"/>
        <end position="297"/>
    </location>
</feature>
<dbReference type="InterPro" id="IPR047659">
    <property type="entry name" value="T7SS_assoc"/>
</dbReference>
<feature type="binding site" evidence="3">
    <location>
        <position position="1028"/>
    </location>
    <ligand>
        <name>Mg(2+)</name>
        <dbReference type="ChEBI" id="CHEBI:18420"/>
        <label>1</label>
    </ligand>
</feature>
<feature type="region of interest" description="Disordered" evidence="4">
    <location>
        <begin position="1106"/>
        <end position="1349"/>
    </location>
</feature>
<dbReference type="GO" id="GO:0046872">
    <property type="term" value="F:metal ion binding"/>
    <property type="evidence" value="ECO:0007669"/>
    <property type="project" value="UniProtKB-KW"/>
</dbReference>
<feature type="binding site" evidence="3">
    <location>
        <position position="785"/>
    </location>
    <ligand>
        <name>Mg(2+)</name>
        <dbReference type="ChEBI" id="CHEBI:18420"/>
        <label>1</label>
    </ligand>
</feature>
<feature type="binding site" evidence="3">
    <location>
        <position position="1027"/>
    </location>
    <ligand>
        <name>Mg(2+)</name>
        <dbReference type="ChEBI" id="CHEBI:18420"/>
        <label>1</label>
    </ligand>
</feature>
<dbReference type="SUPFAM" id="SSF101478">
    <property type="entry name" value="ADP-ribosylglycohydrolase"/>
    <property type="match status" value="3"/>
</dbReference>
<evidence type="ECO:0000256" key="3">
    <source>
        <dbReference type="PIRSR" id="PIRSR605502-1"/>
    </source>
</evidence>
<protein>
    <submittedName>
        <fullName evidence="6">ADP-ribosylglycohydrolase</fullName>
    </submittedName>
</protein>
<dbReference type="Gene3D" id="1.10.4080.10">
    <property type="entry name" value="ADP-ribosylation/Crystallin J1"/>
    <property type="match status" value="3"/>
</dbReference>
<name>A0A1I6YR82_9ACTN</name>
<dbReference type="Pfam" id="PF03747">
    <property type="entry name" value="ADP_ribosyl_GH"/>
    <property type="match status" value="3"/>
</dbReference>
<feature type="region of interest" description="Disordered" evidence="4">
    <location>
        <begin position="216"/>
        <end position="307"/>
    </location>
</feature>
<keyword evidence="3" id="KW-0460">Magnesium</keyword>
<dbReference type="InterPro" id="IPR009839">
    <property type="entry name" value="SseB_N"/>
</dbReference>
<keyword evidence="3" id="KW-0479">Metal-binding</keyword>
<comment type="cofactor">
    <cofactor evidence="3">
        <name>Mg(2+)</name>
        <dbReference type="ChEBI" id="CHEBI:18420"/>
    </cofactor>
    <text evidence="3">Binds 2 magnesium ions per subunit.</text>
</comment>
<dbReference type="PANTHER" id="PTHR16222">
    <property type="entry name" value="ADP-RIBOSYLGLYCOHYDROLASE"/>
    <property type="match status" value="1"/>
</dbReference>
<feature type="compositionally biased region" description="Basic and acidic residues" evidence="4">
    <location>
        <begin position="1"/>
        <end position="16"/>
    </location>
</feature>
<keyword evidence="2 6" id="KW-0378">Hydrolase</keyword>
<dbReference type="STRING" id="995060.SAMN04487904_103120"/>
<gene>
    <name evidence="6" type="ORF">SAMN04487904_103120</name>
</gene>
<evidence type="ECO:0000256" key="2">
    <source>
        <dbReference type="ARBA" id="ARBA00022801"/>
    </source>
</evidence>
<dbReference type="InterPro" id="IPR050792">
    <property type="entry name" value="ADP-ribosylglycohydrolase"/>
</dbReference>
<proteinExistence type="inferred from homology"/>
<sequence>MVADRKIAGRTLRIDEPEMGSSGEMNSQQPSRPVITPAMREQAAQQPNSWLYVVDPIFTDPNAEVPPWGFIGGFRVDEHGEITADFSPNPNYRPSPVALRLPAPTNDVERALQLTTTGYAPSQTLLGSLLEAELILFAQPQGEGLFTFEHPSGRNQLQVFTSEGHLPQNWTSWQRMTGRSLAELRPLGTDMQVNPASPSKVRVPCEDLIQAAGIPLRTNEGASRNGSEATTVVTGLGTRHRPDRPGGTTQSAPVQPSASQRAPAAATAPEARPTGAPNVAAGSTAPPGTTPAPADTSNGETGNDETGQRLLGSLLAAAAGDALGAPVEFYPLEQIRNRYGSAGVTDYDRDNQQGGSFTDDGQLMLFALEGFVRGHIAVRHGVAETPLPAVQLALQRWLHSQGYSWSRVAGPFSETHPEPDGWLVERPELFAVRSPASGSISALREFAASGRAGTVEEPLYYSDTHGAVLRGVGAALWSDDAAEIFRTAACAAALTHGEPAGYLPAGTFALLLRELLWETPVPEALARARSVLDEHAAGSATERALAAAVNLAEHGRPTPERLKDVLGGGWTGPEALSIAVCALLSTESLADAVLLAVNHSGDSDSTGAICGALAGARYGKSALPGTWLRDLRGRETIEILGRDALLEFGTEPPDDPTWRHRYPGRRDGSELGFSTDFPVTVPDHSELSTAEQPTAEDSPVEEPAESADENAGSSTEEASEAEGRPGAADTSRKPVLGCLLGGAVGDALGYPVEFDSLRAIRDRFGPEGVTGLEPSGADTAPISDDTQLTLFTLDGLIRAGHSMRRGLATDPVELVQHSYQRWLHTQGFESDEVTGPGCTEPDGWLLTRSELFDRRAPGTTCLEALRGFAAGERPGSSHNPLNESKGCGAVMRAAPAALWSADVDEVFRLGAETGMLTHGHPSGYLPAGTLAVLVRRLLEGDTLRRALDTALARLATWDGHEETTECLLRAEELVSLGEPGPEVIEQQLGGGWVGEEALAIAVYAALSHPDSFTDAVLLAVNHSGDSDSTGAICGNIMGSTSRVERIPAEWLESLELRESIERLARDAELEFGAETPPERDWAERYPVPDGERVGVVAPRWPLRERALATEPGTGAADEAGQSNEAEHSNEAGASEEPAEETVTAVPNGHGSEPDVAEQDGGKPDAGEQHEEDDQSTADVESTDGQRDAVGSESSPVDTAAVADTAEEEAEGVATAADFASSDLPATDSVPEPERDATLEADAASTSARTAEYLNTAEHHAVNGGPRGTADDETGEEHRQRAVGATSEETSGRPAGATSDEPVAASTPSETPEAPGTPKMTTAAPAPAPESDAPDGTSSPGESAGTELSAEETRLLAAWRKLRESPEEVPDELAGELRELTARAFGDERAALLFGEQPDESADSGVLVRETPLSLDLEERLAGCVLGAACGDAFGAPWMLGRADRLRRPESIGLAEAFGGSGRGTAATQQLAFVLAGTIRADLLGRKSGTDYVTDVREALRHWVRTQGVAIDPPVTTDWLSHCSELNAQRFPDHAGTAALVEPRDEDELPGPADPPNDSAGYLATVRAAPLGLLADDTGAAFTLGARTAVLTHGAPDGYLPAGALAALNHELLRGATLAEAVAAVLTELDKYDGCENTADALRSAVRVARRGTPSDSALRSLGTGWHGPSALGIGVLAALSYPDSWRRAVVLAASHAGNSAATAAVCGAVVGVSRGSSALPAKWLDRLEVREIADRLLADRRGVADIAPNGNLPAWARAYITETERSSYRQR</sequence>
<dbReference type="EMBL" id="FPAT01000003">
    <property type="protein sequence ID" value="SFT52979.1"/>
    <property type="molecule type" value="Genomic_DNA"/>
</dbReference>
<feature type="compositionally biased region" description="Polar residues" evidence="4">
    <location>
        <begin position="220"/>
        <end position="233"/>
    </location>
</feature>
<evidence type="ECO:0000259" key="5">
    <source>
        <dbReference type="Pfam" id="PF07179"/>
    </source>
</evidence>
<feature type="compositionally biased region" description="Acidic residues" evidence="4">
    <location>
        <begin position="698"/>
        <end position="708"/>
    </location>
</feature>
<feature type="binding site" evidence="3">
    <location>
        <position position="784"/>
    </location>
    <ligand>
        <name>Mg(2+)</name>
        <dbReference type="ChEBI" id="CHEBI:18420"/>
        <label>1</label>
    </ligand>
</feature>
<evidence type="ECO:0000256" key="4">
    <source>
        <dbReference type="SAM" id="MobiDB-lite"/>
    </source>
</evidence>
<keyword evidence="7" id="KW-1185">Reference proteome</keyword>